<protein>
    <submittedName>
        <fullName evidence="1">Uncharacterized protein</fullName>
    </submittedName>
</protein>
<organism evidence="1 2">
    <name type="scientific">Carpinus fangiana</name>
    <dbReference type="NCBI Taxonomy" id="176857"/>
    <lineage>
        <taxon>Eukaryota</taxon>
        <taxon>Viridiplantae</taxon>
        <taxon>Streptophyta</taxon>
        <taxon>Embryophyta</taxon>
        <taxon>Tracheophyta</taxon>
        <taxon>Spermatophyta</taxon>
        <taxon>Magnoliopsida</taxon>
        <taxon>eudicotyledons</taxon>
        <taxon>Gunneridae</taxon>
        <taxon>Pentapetalae</taxon>
        <taxon>rosids</taxon>
        <taxon>fabids</taxon>
        <taxon>Fagales</taxon>
        <taxon>Betulaceae</taxon>
        <taxon>Carpinus</taxon>
    </lineage>
</organism>
<reference evidence="1 2" key="1">
    <citation type="submission" date="2019-06" db="EMBL/GenBank/DDBJ databases">
        <title>A chromosomal-level reference genome of Carpinus fangiana (Coryloideae, Betulaceae).</title>
        <authorList>
            <person name="Yang X."/>
            <person name="Wang Z."/>
            <person name="Zhang L."/>
            <person name="Hao G."/>
            <person name="Liu J."/>
            <person name="Yang Y."/>
        </authorList>
    </citation>
    <scope>NUCLEOTIDE SEQUENCE [LARGE SCALE GENOMIC DNA]</scope>
    <source>
        <strain evidence="1">Cfa_2016G</strain>
        <tissue evidence="1">Leaf</tissue>
    </source>
</reference>
<accession>A0A5N6RHI9</accession>
<evidence type="ECO:0000313" key="1">
    <source>
        <dbReference type="EMBL" id="KAE8098778.1"/>
    </source>
</evidence>
<gene>
    <name evidence="1" type="ORF">FH972_016815</name>
</gene>
<dbReference type="EMBL" id="CM017327">
    <property type="protein sequence ID" value="KAE8098778.1"/>
    <property type="molecule type" value="Genomic_DNA"/>
</dbReference>
<name>A0A5N6RHI9_9ROSI</name>
<dbReference type="AlphaFoldDB" id="A0A5N6RHI9"/>
<evidence type="ECO:0000313" key="2">
    <source>
        <dbReference type="Proteomes" id="UP000327013"/>
    </source>
</evidence>
<dbReference type="Proteomes" id="UP000327013">
    <property type="component" value="Chromosome 7"/>
</dbReference>
<proteinExistence type="predicted"/>
<sequence>MNSQLQIGFKNPPPTPEKWASSCALEWVELARCATPPPLPYRGVAGAAPWPVMAPYDHKEKVS</sequence>
<keyword evidence="2" id="KW-1185">Reference proteome</keyword>